<sequence>MYIDTLARAVELVAEMTWDTWWALVLGLTISGAVEVFVGEEQLTGLLGGDGWREASLGAAFGVASSSCSYSAVGTTKTLFKKGASGAASLGAFMFASTDLVVELGLVLWVLLGWQFVVGEYLGGVVAVAVMVLLFRHVIPESWVEAAREHVRTHDESVCATCDMTVEPGADPDEIVVEDVDGRTEYFCCSGCLQVYRSTGDGGALFSRAGWTSAASATMKDWEMIGRDLVLGFVIAGVVGAAVPETWWTALFGTQGTFEGVVINATIAVLIGVLTFMCSVGNVPFALVLWRNGLPFGGVLAFIYADLIIPPLVNLYRRYYGTRMAATLFVSLFFAAVVAGVVVHYLVTWAGIVPSQGVVGGTISNEYTTVLNLVFTPVFAGQVLATYGLDAVEEKLRDWAGEVYYALLLAWVGLSMGFLAVAGALYWLRDRLSSLHASLTTADAGDDDLDRDAEQSTPRRRAEYYAWLVVLGFSQVVRTAWRAAVGLGDAVQRLGAGAWSLGRTVATAIRRTWIHVRSWR</sequence>
<feature type="transmembrane region" description="Helical" evidence="7">
    <location>
        <begin position="229"/>
        <end position="250"/>
    </location>
</feature>
<evidence type="ECO:0000313" key="9">
    <source>
        <dbReference type="EMBL" id="SFS00571.1"/>
    </source>
</evidence>
<dbReference type="AlphaFoldDB" id="A0A1I6LAT4"/>
<keyword evidence="5 7" id="KW-1133">Transmembrane helix</keyword>
<proteinExistence type="inferred from homology"/>
<accession>A0A1I6LAT4</accession>
<dbReference type="SMART" id="SM00746">
    <property type="entry name" value="TRASH"/>
    <property type="match status" value="1"/>
</dbReference>
<dbReference type="InterPro" id="IPR053166">
    <property type="entry name" value="UPF0718_permease"/>
</dbReference>
<organism evidence="9 10">
    <name type="scientific">Halomicrobium zhouii</name>
    <dbReference type="NCBI Taxonomy" id="767519"/>
    <lineage>
        <taxon>Archaea</taxon>
        <taxon>Methanobacteriati</taxon>
        <taxon>Methanobacteriota</taxon>
        <taxon>Stenosarchaea group</taxon>
        <taxon>Halobacteria</taxon>
        <taxon>Halobacteriales</taxon>
        <taxon>Haloarculaceae</taxon>
        <taxon>Halomicrobium</taxon>
    </lineage>
</organism>
<comment type="subcellular location">
    <subcellularLocation>
        <location evidence="1">Cell membrane</location>
        <topology evidence="1">Multi-pass membrane protein</topology>
    </subcellularLocation>
</comment>
<dbReference type="GO" id="GO:0005886">
    <property type="term" value="C:plasma membrane"/>
    <property type="evidence" value="ECO:0007669"/>
    <property type="project" value="UniProtKB-SubCell"/>
</dbReference>
<dbReference type="PANTHER" id="PTHR42775:SF1">
    <property type="entry name" value="PERMEASE RV2963-RELATED"/>
    <property type="match status" value="1"/>
</dbReference>
<dbReference type="Proteomes" id="UP000199062">
    <property type="component" value="Unassembled WGS sequence"/>
</dbReference>
<feature type="transmembrane region" description="Helical" evidence="7">
    <location>
        <begin position="262"/>
        <end position="287"/>
    </location>
</feature>
<reference evidence="9 10" key="1">
    <citation type="submission" date="2016-10" db="EMBL/GenBank/DDBJ databases">
        <authorList>
            <person name="de Groot N.N."/>
        </authorList>
    </citation>
    <scope>NUCLEOTIDE SEQUENCE [LARGE SCALE GENOMIC DNA]</scope>
    <source>
        <strain evidence="9 10">CGMCC 1.10457</strain>
    </source>
</reference>
<dbReference type="InterPro" id="IPR011017">
    <property type="entry name" value="TRASH_dom"/>
</dbReference>
<dbReference type="RefSeq" id="WP_089816727.1">
    <property type="nucleotide sequence ID" value="NZ_FOZK01000002.1"/>
</dbReference>
<keyword evidence="6 7" id="KW-0472">Membrane</keyword>
<feature type="transmembrane region" description="Helical" evidence="7">
    <location>
        <begin position="87"/>
        <end position="112"/>
    </location>
</feature>
<dbReference type="Pfam" id="PF03773">
    <property type="entry name" value="ArsP_1"/>
    <property type="match status" value="1"/>
</dbReference>
<evidence type="ECO:0000313" key="10">
    <source>
        <dbReference type="Proteomes" id="UP000199062"/>
    </source>
</evidence>
<evidence type="ECO:0000256" key="4">
    <source>
        <dbReference type="ARBA" id="ARBA00022692"/>
    </source>
</evidence>
<protein>
    <recommendedName>
        <fullName evidence="8">TRASH domain-containing protein</fullName>
    </recommendedName>
</protein>
<dbReference type="STRING" id="767519.SAMN05216559_2378"/>
<dbReference type="PANTHER" id="PTHR42775">
    <property type="entry name" value="PERMEASE RV2963-RELATED"/>
    <property type="match status" value="1"/>
</dbReference>
<feature type="transmembrane region" description="Helical" evidence="7">
    <location>
        <begin position="325"/>
        <end position="347"/>
    </location>
</feature>
<feature type="domain" description="TRASH" evidence="8">
    <location>
        <begin position="159"/>
        <end position="200"/>
    </location>
</feature>
<evidence type="ECO:0000256" key="3">
    <source>
        <dbReference type="ARBA" id="ARBA00022475"/>
    </source>
</evidence>
<dbReference type="InterPro" id="IPR005524">
    <property type="entry name" value="DUF318"/>
</dbReference>
<dbReference type="EMBL" id="FOZK01000002">
    <property type="protein sequence ID" value="SFS00571.1"/>
    <property type="molecule type" value="Genomic_DNA"/>
</dbReference>
<feature type="transmembrane region" description="Helical" evidence="7">
    <location>
        <begin position="294"/>
        <end position="313"/>
    </location>
</feature>
<keyword evidence="4 7" id="KW-0812">Transmembrane</keyword>
<evidence type="ECO:0000256" key="2">
    <source>
        <dbReference type="ARBA" id="ARBA00006386"/>
    </source>
</evidence>
<evidence type="ECO:0000256" key="5">
    <source>
        <dbReference type="ARBA" id="ARBA00022989"/>
    </source>
</evidence>
<comment type="similarity">
    <text evidence="2">Belongs to the UPF0718 family.</text>
</comment>
<name>A0A1I6LAT4_9EURY</name>
<keyword evidence="3" id="KW-1003">Cell membrane</keyword>
<evidence type="ECO:0000256" key="7">
    <source>
        <dbReference type="SAM" id="Phobius"/>
    </source>
</evidence>
<evidence type="ECO:0000256" key="1">
    <source>
        <dbReference type="ARBA" id="ARBA00004651"/>
    </source>
</evidence>
<evidence type="ECO:0000256" key="6">
    <source>
        <dbReference type="ARBA" id="ARBA00023136"/>
    </source>
</evidence>
<feature type="transmembrane region" description="Helical" evidence="7">
    <location>
        <begin position="367"/>
        <end position="385"/>
    </location>
</feature>
<feature type="transmembrane region" description="Helical" evidence="7">
    <location>
        <begin position="405"/>
        <end position="428"/>
    </location>
</feature>
<feature type="transmembrane region" description="Helical" evidence="7">
    <location>
        <begin position="118"/>
        <end position="139"/>
    </location>
</feature>
<gene>
    <name evidence="9" type="ORF">SAMN05216559_2378</name>
</gene>
<keyword evidence="10" id="KW-1185">Reference proteome</keyword>
<dbReference type="OrthoDB" id="37898at2157"/>
<evidence type="ECO:0000259" key="8">
    <source>
        <dbReference type="SMART" id="SM00746"/>
    </source>
</evidence>